<dbReference type="PANTHER" id="PTHR36718">
    <property type="entry name" value="OS05G0435400 PROTEIN"/>
    <property type="match status" value="1"/>
</dbReference>
<proteinExistence type="predicted"/>
<evidence type="ECO:0000313" key="2">
    <source>
        <dbReference type="EMBL" id="MBP1889899.1"/>
    </source>
</evidence>
<dbReference type="RefSeq" id="WP_209796781.1">
    <property type="nucleotide sequence ID" value="NZ_JAGGJZ010000003.1"/>
</dbReference>
<evidence type="ECO:0000313" key="3">
    <source>
        <dbReference type="Proteomes" id="UP000783390"/>
    </source>
</evidence>
<keyword evidence="3" id="KW-1185">Reference proteome</keyword>
<gene>
    <name evidence="2" type="ORF">J2Z53_001482</name>
</gene>
<name>A0ABS4F0W6_9CLOT</name>
<reference evidence="2 3" key="1">
    <citation type="submission" date="2021-03" db="EMBL/GenBank/DDBJ databases">
        <title>Genomic Encyclopedia of Type Strains, Phase IV (KMG-IV): sequencing the most valuable type-strain genomes for metagenomic binning, comparative biology and taxonomic classification.</title>
        <authorList>
            <person name="Goeker M."/>
        </authorList>
    </citation>
    <scope>NUCLEOTIDE SEQUENCE [LARGE SCALE GENOMIC DNA]</scope>
    <source>
        <strain evidence="2 3">DSM 3984</strain>
    </source>
</reference>
<dbReference type="Pfam" id="PF17032">
    <property type="entry name" value="Zn_ribbon_15"/>
    <property type="match status" value="1"/>
</dbReference>
<accession>A0ABS4F0W6</accession>
<dbReference type="InterPro" id="IPR053281">
    <property type="entry name" value="Double_zinc_ribbon"/>
</dbReference>
<sequence length="128" mass="15407">MFFIGIFGIENKQKEIKILKNIYCKKCNENLSGKLIKTFDCFHFFFIPVFRWNEHFYFICNRCNSVYEIPKEKGNKIEKGENIDITYWDLNPIEIKHDSYEKINRCSNCGKVLKDDFRYCPYCGTKLK</sequence>
<evidence type="ECO:0000259" key="1">
    <source>
        <dbReference type="Pfam" id="PF17032"/>
    </source>
</evidence>
<dbReference type="InterPro" id="IPR031493">
    <property type="entry name" value="Zinc_ribbon_15"/>
</dbReference>
<dbReference type="EMBL" id="JAGGJZ010000003">
    <property type="protein sequence ID" value="MBP1889899.1"/>
    <property type="molecule type" value="Genomic_DNA"/>
</dbReference>
<dbReference type="PANTHER" id="PTHR36718:SF1">
    <property type="entry name" value="DOUBLE ZINC RIBBON PROTEIN MJ0416"/>
    <property type="match status" value="1"/>
</dbReference>
<organism evidence="2 3">
    <name type="scientific">Clostridium moniliforme</name>
    <dbReference type="NCBI Taxonomy" id="39489"/>
    <lineage>
        <taxon>Bacteria</taxon>
        <taxon>Bacillati</taxon>
        <taxon>Bacillota</taxon>
        <taxon>Clostridia</taxon>
        <taxon>Eubacteriales</taxon>
        <taxon>Clostridiaceae</taxon>
        <taxon>Clostridium</taxon>
    </lineage>
</organism>
<feature type="domain" description="Zinc-ribbon 15" evidence="1">
    <location>
        <begin position="22"/>
        <end position="124"/>
    </location>
</feature>
<dbReference type="Gene3D" id="2.20.20.30">
    <property type="entry name" value="reverse gyrase domain"/>
    <property type="match status" value="1"/>
</dbReference>
<protein>
    <submittedName>
        <fullName evidence="2">Fe2+ or Zn2+ uptake regulation protein</fullName>
    </submittedName>
</protein>
<comment type="caution">
    <text evidence="2">The sequence shown here is derived from an EMBL/GenBank/DDBJ whole genome shotgun (WGS) entry which is preliminary data.</text>
</comment>
<dbReference type="Proteomes" id="UP000783390">
    <property type="component" value="Unassembled WGS sequence"/>
</dbReference>